<evidence type="ECO:0000256" key="1">
    <source>
        <dbReference type="ARBA" id="ARBA00016548"/>
    </source>
</evidence>
<dbReference type="PANTHER" id="PTHR31159">
    <property type="entry name" value="COMM DOMAIN-CONTAINING PROTEIN 3"/>
    <property type="match status" value="1"/>
</dbReference>
<evidence type="ECO:0000256" key="2">
    <source>
        <dbReference type="ARBA" id="ARBA00093469"/>
    </source>
</evidence>
<dbReference type="GO" id="GO:0006814">
    <property type="term" value="P:sodium ion transport"/>
    <property type="evidence" value="ECO:0007669"/>
    <property type="project" value="InterPro"/>
</dbReference>
<evidence type="ECO:0000313" key="5">
    <source>
        <dbReference type="Proteomes" id="UP000274131"/>
    </source>
</evidence>
<dbReference type="OrthoDB" id="10262892at2759"/>
<dbReference type="STRING" id="51028.A0A0N4V4C3"/>
<comment type="similarity">
    <text evidence="2">Belongs to the COMM domain-containing protein 3 family.</text>
</comment>
<dbReference type="AlphaFoldDB" id="A0A0N4V4C3"/>
<dbReference type="WBParaSite" id="EVEC_0000496901-mRNA-1">
    <property type="protein sequence ID" value="EVEC_0000496901-mRNA-1"/>
    <property type="gene ID" value="EVEC_0000496901"/>
</dbReference>
<protein>
    <recommendedName>
        <fullName evidence="1">COMM domain-containing protein 3</fullName>
    </recommendedName>
</protein>
<proteinExistence type="inferred from homology"/>
<sequence>MVEIPRVCIDEVSAQVSACETMTDLDGTLSEAFERLTLSKDATYEGASAYTDLERAVLHFVIEAVRRDISSEKIIEIIPECRLRNSLITVYEKYRDILKEIMSSIGWEPPRIVGFDWTLSRALESNLGKEDCAVAELHFETIPSGSNEIKKISVCCDKDQLQSILWTLKEAQNSVNSLRLK</sequence>
<organism evidence="6">
    <name type="scientific">Enterobius vermicularis</name>
    <name type="common">Human pinworm</name>
    <dbReference type="NCBI Taxonomy" id="51028"/>
    <lineage>
        <taxon>Eukaryota</taxon>
        <taxon>Metazoa</taxon>
        <taxon>Ecdysozoa</taxon>
        <taxon>Nematoda</taxon>
        <taxon>Chromadorea</taxon>
        <taxon>Rhabditida</taxon>
        <taxon>Spirurina</taxon>
        <taxon>Oxyuridomorpha</taxon>
        <taxon>Oxyuroidea</taxon>
        <taxon>Oxyuridae</taxon>
        <taxon>Enterobius</taxon>
    </lineage>
</organism>
<dbReference type="PANTHER" id="PTHR31159:SF1">
    <property type="entry name" value="COMM DOMAIN-CONTAINING PROTEIN 3"/>
    <property type="match status" value="1"/>
</dbReference>
<name>A0A0N4V4C3_ENTVE</name>
<feature type="domain" description="COMM" evidence="3">
    <location>
        <begin position="111"/>
        <end position="179"/>
    </location>
</feature>
<dbReference type="PROSITE" id="PS51269">
    <property type="entry name" value="COMM"/>
    <property type="match status" value="1"/>
</dbReference>
<keyword evidence="5" id="KW-1185">Reference proteome</keyword>
<dbReference type="Proteomes" id="UP000274131">
    <property type="component" value="Unassembled WGS sequence"/>
</dbReference>
<dbReference type="InterPro" id="IPR037355">
    <property type="entry name" value="COMMD3"/>
</dbReference>
<evidence type="ECO:0000313" key="6">
    <source>
        <dbReference type="WBParaSite" id="EVEC_0000496901-mRNA-1"/>
    </source>
</evidence>
<dbReference type="EMBL" id="UXUI01007918">
    <property type="protein sequence ID" value="VDD89902.1"/>
    <property type="molecule type" value="Genomic_DNA"/>
</dbReference>
<reference evidence="6" key="1">
    <citation type="submission" date="2017-02" db="UniProtKB">
        <authorList>
            <consortium name="WormBaseParasite"/>
        </authorList>
    </citation>
    <scope>IDENTIFICATION</scope>
</reference>
<evidence type="ECO:0000259" key="3">
    <source>
        <dbReference type="PROSITE" id="PS51269"/>
    </source>
</evidence>
<evidence type="ECO:0000313" key="4">
    <source>
        <dbReference type="EMBL" id="VDD89902.1"/>
    </source>
</evidence>
<reference evidence="4 5" key="2">
    <citation type="submission" date="2018-10" db="EMBL/GenBank/DDBJ databases">
        <authorList>
            <consortium name="Pathogen Informatics"/>
        </authorList>
    </citation>
    <scope>NUCLEOTIDE SEQUENCE [LARGE SCALE GENOMIC DNA]</scope>
</reference>
<gene>
    <name evidence="4" type="ORF">EVEC_LOCUS4653</name>
</gene>
<accession>A0A0N4V4C3</accession>
<dbReference type="InterPro" id="IPR017920">
    <property type="entry name" value="COMM"/>
</dbReference>